<comment type="catalytic activity">
    <reaction evidence="2">
        <text>uridine(35) in tRNA(Tyr) = pseudouridine(35) in tRNA(Tyr)</text>
        <dbReference type="Rhea" id="RHEA:60556"/>
        <dbReference type="Rhea" id="RHEA-COMP:15607"/>
        <dbReference type="Rhea" id="RHEA-COMP:15608"/>
        <dbReference type="ChEBI" id="CHEBI:65314"/>
        <dbReference type="ChEBI" id="CHEBI:65315"/>
    </reaction>
</comment>
<dbReference type="PANTHER" id="PTHR47683:SF2">
    <property type="entry name" value="RNA-BINDING S4 DOMAIN-CONTAINING PROTEIN"/>
    <property type="match status" value="1"/>
</dbReference>
<evidence type="ECO:0000256" key="6">
    <source>
        <dbReference type="ARBA" id="ARBA00041420"/>
    </source>
</evidence>
<evidence type="ECO:0000256" key="11">
    <source>
        <dbReference type="PROSITE-ProRule" id="PRU00182"/>
    </source>
</evidence>
<dbReference type="PROSITE" id="PS50889">
    <property type="entry name" value="S4"/>
    <property type="match status" value="1"/>
</dbReference>
<gene>
    <name evidence="13" type="ORF">A7P85_08315</name>
</gene>
<evidence type="ECO:0000256" key="3">
    <source>
        <dbReference type="ARBA" id="ARBA00036535"/>
    </source>
</evidence>
<reference evidence="14" key="1">
    <citation type="submission" date="2016-05" db="EMBL/GenBank/DDBJ databases">
        <title>Draft genome of Corynebacterium afermentans subsp. afermentans LCDC 88199T.</title>
        <authorList>
            <person name="Bernier A.-M."/>
            <person name="Bernard K."/>
        </authorList>
    </citation>
    <scope>NUCLEOTIDE SEQUENCE [LARGE SCALE GENOMIC DNA]</scope>
    <source>
        <strain evidence="14">NML01-0328</strain>
    </source>
</reference>
<dbReference type="Gene3D" id="3.10.290.10">
    <property type="entry name" value="RNA-binding S4 domain"/>
    <property type="match status" value="1"/>
</dbReference>
<dbReference type="EC" id="5.4.99.21" evidence="4"/>
<evidence type="ECO:0000256" key="9">
    <source>
        <dbReference type="ARBA" id="ARBA00042890"/>
    </source>
</evidence>
<evidence type="ECO:0000256" key="8">
    <source>
        <dbReference type="ARBA" id="ARBA00042843"/>
    </source>
</evidence>
<dbReference type="InterPro" id="IPR006145">
    <property type="entry name" value="PsdUridine_synth_RsuA/RluA"/>
</dbReference>
<sequence length="246" mass="27466">MTTPDNTVRLSKRMAELGLCSRREADAYIERGWVSVNGEKAVLGQKVSAGDRIELHRAAHEEQAGRVTILLHKPVGFVSGKAEKGYRSAAELITEANHWPEDRSPQKFEAAHRHGLAPAGRLDIDSVGLLVLTQDGRVAKSLIGENSGVEKEYLVRVKGKLSEEGLRLLNHGLKLDGEALRPAKVSWQNQDQLRFVLKQGKKRQIRRMCELVGLRVVGLKRIRIGKVKLGALPPGQWRYLAPHERF</sequence>
<dbReference type="InterPro" id="IPR000748">
    <property type="entry name" value="PsdUridine_synth_RsuA/RluB/E/F"/>
</dbReference>
<organism evidence="13 14">
    <name type="scientific">Eikenella corrodens</name>
    <dbReference type="NCBI Taxonomy" id="539"/>
    <lineage>
        <taxon>Bacteria</taxon>
        <taxon>Pseudomonadati</taxon>
        <taxon>Pseudomonadota</taxon>
        <taxon>Betaproteobacteria</taxon>
        <taxon>Neisseriales</taxon>
        <taxon>Neisseriaceae</taxon>
        <taxon>Eikenella</taxon>
    </lineage>
</organism>
<dbReference type="RefSeq" id="WP_064084970.1">
    <property type="nucleotide sequence ID" value="NZ_LXSF01000012.1"/>
</dbReference>
<dbReference type="NCBIfam" id="TIGR00093">
    <property type="entry name" value="pseudouridine synthase"/>
    <property type="match status" value="1"/>
</dbReference>
<dbReference type="FunFam" id="3.30.70.1560:FF:000005">
    <property type="entry name" value="RNA pseudouridylate synthase"/>
    <property type="match status" value="1"/>
</dbReference>
<dbReference type="GO" id="GO:0160138">
    <property type="term" value="F:23S rRNA pseudouridine(2604) synthase activity"/>
    <property type="evidence" value="ECO:0007669"/>
    <property type="project" value="UniProtKB-EC"/>
</dbReference>
<comment type="caution">
    <text evidence="13">The sequence shown here is derived from an EMBL/GenBank/DDBJ whole genome shotgun (WGS) entry which is preliminary data.</text>
</comment>
<evidence type="ECO:0000313" key="14">
    <source>
        <dbReference type="Proteomes" id="UP000078003"/>
    </source>
</evidence>
<dbReference type="GO" id="GO:0000455">
    <property type="term" value="P:enzyme-directed rRNA pseudouridine synthesis"/>
    <property type="evidence" value="ECO:0007669"/>
    <property type="project" value="UniProtKB-ARBA"/>
</dbReference>
<evidence type="ECO:0000259" key="12">
    <source>
        <dbReference type="SMART" id="SM00363"/>
    </source>
</evidence>
<dbReference type="CDD" id="cd00165">
    <property type="entry name" value="S4"/>
    <property type="match status" value="1"/>
</dbReference>
<dbReference type="Pfam" id="PF01479">
    <property type="entry name" value="S4"/>
    <property type="match status" value="1"/>
</dbReference>
<dbReference type="SUPFAM" id="SSF55120">
    <property type="entry name" value="Pseudouridine synthase"/>
    <property type="match status" value="1"/>
</dbReference>
<evidence type="ECO:0000256" key="7">
    <source>
        <dbReference type="ARBA" id="ARBA00041697"/>
    </source>
</evidence>
<protein>
    <recommendedName>
        <fullName evidence="5">Dual-specificity RNA pseudouridine synthase RluF</fullName>
        <ecNumber evidence="4">5.4.99.21</ecNumber>
    </recommendedName>
    <alternativeName>
        <fullName evidence="7">23S rRNA pseudouridine(2604) synthase</fullName>
    </alternativeName>
    <alternativeName>
        <fullName evidence="9">Ribosomal large subunit pseudouridine synthase F</fullName>
    </alternativeName>
    <alternativeName>
        <fullName evidence="8">rRNA pseudouridylate synthase F</fullName>
    </alternativeName>
    <alternativeName>
        <fullName evidence="10">rRNA-uridine isomerase F</fullName>
    </alternativeName>
    <alternativeName>
        <fullName evidence="6">tRNA(Tyr) pseudouridine(35) synthase</fullName>
    </alternativeName>
</protein>
<dbReference type="InterPro" id="IPR036986">
    <property type="entry name" value="S4_RNA-bd_sf"/>
</dbReference>
<keyword evidence="1" id="KW-0413">Isomerase</keyword>
<dbReference type="SUPFAM" id="SSF55174">
    <property type="entry name" value="Alpha-L RNA-binding motif"/>
    <property type="match status" value="1"/>
</dbReference>
<comment type="catalytic activity">
    <reaction evidence="3">
        <text>uridine(2604) in 23S rRNA = pseudouridine(2604) in 23S rRNA</text>
        <dbReference type="Rhea" id="RHEA:38875"/>
        <dbReference type="Rhea" id="RHEA-COMP:10093"/>
        <dbReference type="Rhea" id="RHEA-COMP:10094"/>
        <dbReference type="ChEBI" id="CHEBI:65314"/>
        <dbReference type="ChEBI" id="CHEBI:65315"/>
        <dbReference type="EC" id="5.4.99.21"/>
    </reaction>
</comment>
<evidence type="ECO:0000256" key="4">
    <source>
        <dbReference type="ARBA" id="ARBA00038922"/>
    </source>
</evidence>
<evidence type="ECO:0000256" key="10">
    <source>
        <dbReference type="ARBA" id="ARBA00043147"/>
    </source>
</evidence>
<evidence type="ECO:0000256" key="1">
    <source>
        <dbReference type="ARBA" id="ARBA00023235"/>
    </source>
</evidence>
<name>A0A1A9RC24_EIKCO</name>
<evidence type="ECO:0000256" key="5">
    <source>
        <dbReference type="ARBA" id="ARBA00039989"/>
    </source>
</evidence>
<dbReference type="Pfam" id="PF00849">
    <property type="entry name" value="PseudoU_synth_2"/>
    <property type="match status" value="1"/>
</dbReference>
<evidence type="ECO:0000256" key="2">
    <source>
        <dbReference type="ARBA" id="ARBA00036390"/>
    </source>
</evidence>
<dbReference type="InterPro" id="IPR002942">
    <property type="entry name" value="S4_RNA-bd"/>
</dbReference>
<dbReference type="Gene3D" id="3.30.70.580">
    <property type="entry name" value="Pseudouridine synthase I, catalytic domain, N-terminal subdomain"/>
    <property type="match status" value="1"/>
</dbReference>
<dbReference type="EMBL" id="LXSF01000012">
    <property type="protein sequence ID" value="OAM15182.1"/>
    <property type="molecule type" value="Genomic_DNA"/>
</dbReference>
<proteinExistence type="predicted"/>
<dbReference type="PANTHER" id="PTHR47683">
    <property type="entry name" value="PSEUDOURIDINE SYNTHASE FAMILY PROTEIN-RELATED"/>
    <property type="match status" value="1"/>
</dbReference>
<dbReference type="AlphaFoldDB" id="A0A1A9RC24"/>
<evidence type="ECO:0000313" key="13">
    <source>
        <dbReference type="EMBL" id="OAM15182.1"/>
    </source>
</evidence>
<feature type="domain" description="RNA-binding S4" evidence="12">
    <location>
        <begin position="8"/>
        <end position="62"/>
    </location>
</feature>
<dbReference type="InterPro" id="IPR042092">
    <property type="entry name" value="PsdUridine_s_RsuA/RluB/E/F_cat"/>
</dbReference>
<keyword evidence="11" id="KW-0694">RNA-binding</keyword>
<dbReference type="Gene3D" id="3.30.70.1560">
    <property type="entry name" value="Alpha-L RNA-binding motif"/>
    <property type="match status" value="1"/>
</dbReference>
<dbReference type="InterPro" id="IPR020103">
    <property type="entry name" value="PsdUridine_synth_cat_dom_sf"/>
</dbReference>
<dbReference type="InterPro" id="IPR020094">
    <property type="entry name" value="TruA/RsuA/RluB/E/F_N"/>
</dbReference>
<dbReference type="SMART" id="SM00363">
    <property type="entry name" value="S4"/>
    <property type="match status" value="1"/>
</dbReference>
<dbReference type="InterPro" id="IPR050343">
    <property type="entry name" value="RsuA_PseudoU_synthase"/>
</dbReference>
<accession>A0A1A9RC24</accession>
<dbReference type="CDD" id="cd02555">
    <property type="entry name" value="PSSA_1"/>
    <property type="match status" value="1"/>
</dbReference>
<dbReference type="Proteomes" id="UP000078003">
    <property type="component" value="Unassembled WGS sequence"/>
</dbReference>
<dbReference type="GO" id="GO:0003723">
    <property type="term" value="F:RNA binding"/>
    <property type="evidence" value="ECO:0007669"/>
    <property type="project" value="UniProtKB-KW"/>
</dbReference>